<evidence type="ECO:0000313" key="4">
    <source>
        <dbReference type="Proteomes" id="UP001595526"/>
    </source>
</evidence>
<accession>A0ABV7JQX0</accession>
<keyword evidence="4" id="KW-1185">Reference proteome</keyword>
<evidence type="ECO:0000256" key="1">
    <source>
        <dbReference type="SAM" id="SignalP"/>
    </source>
</evidence>
<gene>
    <name evidence="3" type="ORF">ACFOET_08815</name>
</gene>
<dbReference type="SUPFAM" id="SSF53474">
    <property type="entry name" value="alpha/beta-Hydrolases"/>
    <property type="match status" value="1"/>
</dbReference>
<evidence type="ECO:0000313" key="3">
    <source>
        <dbReference type="EMBL" id="MFC3197712.1"/>
    </source>
</evidence>
<feature type="signal peptide" evidence="1">
    <location>
        <begin position="1"/>
        <end position="25"/>
    </location>
</feature>
<dbReference type="EMBL" id="JBHRTA010000029">
    <property type="protein sequence ID" value="MFC3197712.1"/>
    <property type="molecule type" value="Genomic_DNA"/>
</dbReference>
<dbReference type="Pfam" id="PF01738">
    <property type="entry name" value="DLH"/>
    <property type="match status" value="1"/>
</dbReference>
<keyword evidence="1" id="KW-0732">Signal</keyword>
<dbReference type="InterPro" id="IPR029058">
    <property type="entry name" value="AB_hydrolase_fold"/>
</dbReference>
<dbReference type="EC" id="3.4.-.-" evidence="3"/>
<proteinExistence type="predicted"/>
<organism evidence="3 4">
    <name type="scientific">Parapedobacter deserti</name>
    <dbReference type="NCBI Taxonomy" id="1912957"/>
    <lineage>
        <taxon>Bacteria</taxon>
        <taxon>Pseudomonadati</taxon>
        <taxon>Bacteroidota</taxon>
        <taxon>Sphingobacteriia</taxon>
        <taxon>Sphingobacteriales</taxon>
        <taxon>Sphingobacteriaceae</taxon>
        <taxon>Parapedobacter</taxon>
    </lineage>
</organism>
<dbReference type="Gene3D" id="3.40.50.1820">
    <property type="entry name" value="alpha/beta hydrolase"/>
    <property type="match status" value="1"/>
</dbReference>
<comment type="caution">
    <text evidence="3">The sequence shown here is derived from an EMBL/GenBank/DDBJ whole genome shotgun (WGS) entry which is preliminary data.</text>
</comment>
<protein>
    <submittedName>
        <fullName evidence="3">Alpha/beta hydrolase family protein</fullName>
        <ecNumber evidence="3">3.4.-.-</ecNumber>
    </submittedName>
</protein>
<evidence type="ECO:0000259" key="2">
    <source>
        <dbReference type="Pfam" id="PF01738"/>
    </source>
</evidence>
<name>A0ABV7JQX0_9SPHI</name>
<dbReference type="PANTHER" id="PTHR22946">
    <property type="entry name" value="DIENELACTONE HYDROLASE DOMAIN-CONTAINING PROTEIN-RELATED"/>
    <property type="match status" value="1"/>
</dbReference>
<dbReference type="Proteomes" id="UP001595526">
    <property type="component" value="Unassembled WGS sequence"/>
</dbReference>
<feature type="domain" description="Dienelactone hydrolase" evidence="2">
    <location>
        <begin position="79"/>
        <end position="229"/>
    </location>
</feature>
<dbReference type="RefSeq" id="WP_379021663.1">
    <property type="nucleotide sequence ID" value="NZ_JBHRTA010000029.1"/>
</dbReference>
<keyword evidence="3" id="KW-0378">Hydrolase</keyword>
<dbReference type="InterPro" id="IPR050261">
    <property type="entry name" value="FrsA_esterase"/>
</dbReference>
<dbReference type="GO" id="GO:0016787">
    <property type="term" value="F:hydrolase activity"/>
    <property type="evidence" value="ECO:0007669"/>
    <property type="project" value="UniProtKB-KW"/>
</dbReference>
<reference evidence="4" key="1">
    <citation type="journal article" date="2019" name="Int. J. Syst. Evol. Microbiol.">
        <title>The Global Catalogue of Microorganisms (GCM) 10K type strain sequencing project: providing services to taxonomists for standard genome sequencing and annotation.</title>
        <authorList>
            <consortium name="The Broad Institute Genomics Platform"/>
            <consortium name="The Broad Institute Genome Sequencing Center for Infectious Disease"/>
            <person name="Wu L."/>
            <person name="Ma J."/>
        </authorList>
    </citation>
    <scope>NUCLEOTIDE SEQUENCE [LARGE SCALE GENOMIC DNA]</scope>
    <source>
        <strain evidence="4">KCTC 52416</strain>
    </source>
</reference>
<dbReference type="InterPro" id="IPR002925">
    <property type="entry name" value="Dienelactn_hydro"/>
</dbReference>
<dbReference type="PANTHER" id="PTHR22946:SF0">
    <property type="entry name" value="DIENELACTONE HYDROLASE DOMAIN-CONTAINING PROTEIN"/>
    <property type="match status" value="1"/>
</dbReference>
<feature type="chain" id="PRO_5047184731" evidence="1">
    <location>
        <begin position="26"/>
        <end position="427"/>
    </location>
</feature>
<sequence length="427" mass="47250">MTKIMIKDLLLLLFFCCSFGVTVYAQGKDPFQKYLNDSPPKIIKELGNETHDGVSVKKVVFHSRDVFIDEKTVPSTIFAVIARPDKPGKYPGLLVLHGGGGTAETEKAIAWAKLGYITLALDEPGITNPEKVQHSDGHWKSFSYGKSRFTAKPDITTSTIYDGVVVGIQGFHLLATQPDVVKEKIGVVGISWGGYLTTMLTGLLGDKIRASFSVFGSGFYDYGTSFKKEIEKMSPEEKKIWLQYLDAGRRISSSRTPYFLAAATNDAFFFPPAVMETVKAKRGSANQLFAPNENHKISVPGGNDRKSTDTPGWLVMERTWFDYWLKGSGKPFPEIRNAVVNGKSPSGESKVQFSVKTSTPVTQALVWYSNSADEWTKRNWVSVRAELNLDGKYIATIPVSEGIKYDWFASISDDRPVTVSSLIQPIP</sequence>